<dbReference type="Proteomes" id="UP001419268">
    <property type="component" value="Unassembled WGS sequence"/>
</dbReference>
<dbReference type="AlphaFoldDB" id="A0AAP0F475"/>
<evidence type="ECO:0000313" key="2">
    <source>
        <dbReference type="EMBL" id="KAK9105010.1"/>
    </source>
</evidence>
<gene>
    <name evidence="2" type="ORF">Scep_021854</name>
</gene>
<dbReference type="InterPro" id="IPR044824">
    <property type="entry name" value="MAIN-like"/>
</dbReference>
<reference evidence="2 3" key="1">
    <citation type="submission" date="2024-01" db="EMBL/GenBank/DDBJ databases">
        <title>Genome assemblies of Stephania.</title>
        <authorList>
            <person name="Yang L."/>
        </authorList>
    </citation>
    <scope>NUCLEOTIDE SEQUENCE [LARGE SCALE GENOMIC DNA]</scope>
    <source>
        <strain evidence="2">JXDWG</strain>
        <tissue evidence="2">Leaf</tissue>
    </source>
</reference>
<sequence>MQLSRLTPLIDCLYWKGNKELISAFVEQWQPETNTFHLPFSEMSITLEDINILLKISVMGKVVAVGNFSRYTKDFRKESIQLISKLLGITLKEAEDEANITKGLTIRKAWLKTRWSLIGKSKPLHYPPVQCTARAFMLYLLSCTLFADKSLHASQLHCSSCWRI</sequence>
<accession>A0AAP0F475</accession>
<dbReference type="GO" id="GO:0010073">
    <property type="term" value="P:meristem maintenance"/>
    <property type="evidence" value="ECO:0007669"/>
    <property type="project" value="InterPro"/>
</dbReference>
<proteinExistence type="predicted"/>
<dbReference type="EMBL" id="JBBNAG010000009">
    <property type="protein sequence ID" value="KAK9105010.1"/>
    <property type="molecule type" value="Genomic_DNA"/>
</dbReference>
<feature type="domain" description="Aminotransferase-like plant mobile" evidence="1">
    <location>
        <begin position="17"/>
        <end position="153"/>
    </location>
</feature>
<protein>
    <recommendedName>
        <fullName evidence="1">Aminotransferase-like plant mobile domain-containing protein</fullName>
    </recommendedName>
</protein>
<evidence type="ECO:0000313" key="3">
    <source>
        <dbReference type="Proteomes" id="UP001419268"/>
    </source>
</evidence>
<dbReference type="PANTHER" id="PTHR46033:SF8">
    <property type="entry name" value="PROTEIN MAINTENANCE OF MERISTEMS-LIKE"/>
    <property type="match status" value="1"/>
</dbReference>
<name>A0AAP0F475_9MAGN</name>
<comment type="caution">
    <text evidence="2">The sequence shown here is derived from an EMBL/GenBank/DDBJ whole genome shotgun (WGS) entry which is preliminary data.</text>
</comment>
<dbReference type="InterPro" id="IPR019557">
    <property type="entry name" value="AminoTfrase-like_pln_mobile"/>
</dbReference>
<organism evidence="2 3">
    <name type="scientific">Stephania cephalantha</name>
    <dbReference type="NCBI Taxonomy" id="152367"/>
    <lineage>
        <taxon>Eukaryota</taxon>
        <taxon>Viridiplantae</taxon>
        <taxon>Streptophyta</taxon>
        <taxon>Embryophyta</taxon>
        <taxon>Tracheophyta</taxon>
        <taxon>Spermatophyta</taxon>
        <taxon>Magnoliopsida</taxon>
        <taxon>Ranunculales</taxon>
        <taxon>Menispermaceae</taxon>
        <taxon>Menispermoideae</taxon>
        <taxon>Cissampelideae</taxon>
        <taxon>Stephania</taxon>
    </lineage>
</organism>
<evidence type="ECO:0000259" key="1">
    <source>
        <dbReference type="Pfam" id="PF10536"/>
    </source>
</evidence>
<dbReference type="PANTHER" id="PTHR46033">
    <property type="entry name" value="PROTEIN MAIN-LIKE 2"/>
    <property type="match status" value="1"/>
</dbReference>
<keyword evidence="3" id="KW-1185">Reference proteome</keyword>
<dbReference type="Pfam" id="PF10536">
    <property type="entry name" value="PMD"/>
    <property type="match status" value="1"/>
</dbReference>